<evidence type="ECO:0000256" key="1">
    <source>
        <dbReference type="SAM" id="MobiDB-lite"/>
    </source>
</evidence>
<evidence type="ECO:0000313" key="3">
    <source>
        <dbReference type="Proteomes" id="UP000230750"/>
    </source>
</evidence>
<organism evidence="2 3">
    <name type="scientific">Stichopus japonicus</name>
    <name type="common">Sea cucumber</name>
    <dbReference type="NCBI Taxonomy" id="307972"/>
    <lineage>
        <taxon>Eukaryota</taxon>
        <taxon>Metazoa</taxon>
        <taxon>Echinodermata</taxon>
        <taxon>Eleutherozoa</taxon>
        <taxon>Echinozoa</taxon>
        <taxon>Holothuroidea</taxon>
        <taxon>Aspidochirotacea</taxon>
        <taxon>Aspidochirotida</taxon>
        <taxon>Stichopodidae</taxon>
        <taxon>Apostichopus</taxon>
    </lineage>
</organism>
<gene>
    <name evidence="2" type="ORF">BSL78_28316</name>
</gene>
<feature type="region of interest" description="Disordered" evidence="1">
    <location>
        <begin position="1"/>
        <end position="26"/>
    </location>
</feature>
<name>A0A2G8JGI4_STIJA</name>
<reference evidence="2 3" key="1">
    <citation type="journal article" date="2017" name="PLoS Biol.">
        <title>The sea cucumber genome provides insights into morphological evolution and visceral regeneration.</title>
        <authorList>
            <person name="Zhang X."/>
            <person name="Sun L."/>
            <person name="Yuan J."/>
            <person name="Sun Y."/>
            <person name="Gao Y."/>
            <person name="Zhang L."/>
            <person name="Li S."/>
            <person name="Dai H."/>
            <person name="Hamel J.F."/>
            <person name="Liu C."/>
            <person name="Yu Y."/>
            <person name="Liu S."/>
            <person name="Lin W."/>
            <person name="Guo K."/>
            <person name="Jin S."/>
            <person name="Xu P."/>
            <person name="Storey K.B."/>
            <person name="Huan P."/>
            <person name="Zhang T."/>
            <person name="Zhou Y."/>
            <person name="Zhang J."/>
            <person name="Lin C."/>
            <person name="Li X."/>
            <person name="Xing L."/>
            <person name="Huo D."/>
            <person name="Sun M."/>
            <person name="Wang L."/>
            <person name="Mercier A."/>
            <person name="Li F."/>
            <person name="Yang H."/>
            <person name="Xiang J."/>
        </authorList>
    </citation>
    <scope>NUCLEOTIDE SEQUENCE [LARGE SCALE GENOMIC DNA]</scope>
    <source>
        <strain evidence="2">Shaxun</strain>
        <tissue evidence="2">Muscle</tissue>
    </source>
</reference>
<dbReference type="EMBL" id="MRZV01002055">
    <property type="protein sequence ID" value="PIK34860.1"/>
    <property type="molecule type" value="Genomic_DNA"/>
</dbReference>
<keyword evidence="3" id="KW-1185">Reference proteome</keyword>
<sequence>MGCSSLFRRPTRGLPHNARSLSRNGPEAYTSPSWHAAIIVAPLTLVRAKVPAPRGRAAILRTNTVGCPIDGALAHPDSKGLQLGAWKLLVFLRQKGLGRQSENNLATYFSAYGDSDMPNETDSAYHGLSNLDRRLLTHTAKKGAGFRRSKTIVRLLPPSIRGFPYGSTPGNTARLD</sequence>
<proteinExistence type="predicted"/>
<accession>A0A2G8JGI4</accession>
<dbReference type="AlphaFoldDB" id="A0A2G8JGI4"/>
<evidence type="ECO:0000313" key="2">
    <source>
        <dbReference type="EMBL" id="PIK34860.1"/>
    </source>
</evidence>
<dbReference type="Proteomes" id="UP000230750">
    <property type="component" value="Unassembled WGS sequence"/>
</dbReference>
<protein>
    <submittedName>
        <fullName evidence="2">Uncharacterized protein</fullName>
    </submittedName>
</protein>
<comment type="caution">
    <text evidence="2">The sequence shown here is derived from an EMBL/GenBank/DDBJ whole genome shotgun (WGS) entry which is preliminary data.</text>
</comment>